<comment type="similarity">
    <text evidence="7">Belongs to the binding-protein-dependent transport system permease family.</text>
</comment>
<dbReference type="InterPro" id="IPR035906">
    <property type="entry name" value="MetI-like_sf"/>
</dbReference>
<dbReference type="Gene3D" id="1.10.3720.10">
    <property type="entry name" value="MetI-like"/>
    <property type="match status" value="1"/>
</dbReference>
<reference evidence="9 10" key="1">
    <citation type="submission" date="2007-08" db="EMBL/GenBank/DDBJ databases">
        <title>Complete sequence of Roseiflexus castenholzii DSM 13941.</title>
        <authorList>
            <consortium name="US DOE Joint Genome Institute"/>
            <person name="Copeland A."/>
            <person name="Lucas S."/>
            <person name="Lapidus A."/>
            <person name="Barry K."/>
            <person name="Glavina del Rio T."/>
            <person name="Dalin E."/>
            <person name="Tice H."/>
            <person name="Pitluck S."/>
            <person name="Thompson L.S."/>
            <person name="Brettin T."/>
            <person name="Bruce D."/>
            <person name="Detter J.C."/>
            <person name="Han C."/>
            <person name="Tapia R."/>
            <person name="Schmutz J."/>
            <person name="Larimer F."/>
            <person name="Land M."/>
            <person name="Hauser L."/>
            <person name="Kyrpides N."/>
            <person name="Mikhailova N."/>
            <person name="Bryant D.A."/>
            <person name="Hanada S."/>
            <person name="Tsukatani Y."/>
            <person name="Richardson P."/>
        </authorList>
    </citation>
    <scope>NUCLEOTIDE SEQUENCE [LARGE SCALE GENOMIC DNA]</scope>
    <source>
        <strain evidence="10">DSM 13941 / HLO8</strain>
    </source>
</reference>
<dbReference type="HOGENOM" id="CLU_028518_1_1_0"/>
<feature type="transmembrane region" description="Helical" evidence="7">
    <location>
        <begin position="253"/>
        <end position="278"/>
    </location>
</feature>
<comment type="subcellular location">
    <subcellularLocation>
        <location evidence="1 7">Cell membrane</location>
        <topology evidence="1 7">Multi-pass membrane protein</topology>
    </subcellularLocation>
</comment>
<dbReference type="PANTHER" id="PTHR43386:SF23">
    <property type="entry name" value="ABC TRANSPORTER"/>
    <property type="match status" value="1"/>
</dbReference>
<dbReference type="SUPFAM" id="SSF161098">
    <property type="entry name" value="MetI-like"/>
    <property type="match status" value="1"/>
</dbReference>
<dbReference type="PANTHER" id="PTHR43386">
    <property type="entry name" value="OLIGOPEPTIDE TRANSPORT SYSTEM PERMEASE PROTEIN APPC"/>
    <property type="match status" value="1"/>
</dbReference>
<dbReference type="CDD" id="cd06261">
    <property type="entry name" value="TM_PBP2"/>
    <property type="match status" value="1"/>
</dbReference>
<proteinExistence type="inferred from homology"/>
<feature type="transmembrane region" description="Helical" evidence="7">
    <location>
        <begin position="107"/>
        <end position="133"/>
    </location>
</feature>
<dbReference type="STRING" id="383372.Rcas_1060"/>
<evidence type="ECO:0000256" key="2">
    <source>
        <dbReference type="ARBA" id="ARBA00022448"/>
    </source>
</evidence>
<feature type="transmembrane region" description="Helical" evidence="7">
    <location>
        <begin position="195"/>
        <end position="214"/>
    </location>
</feature>
<evidence type="ECO:0000256" key="3">
    <source>
        <dbReference type="ARBA" id="ARBA00022475"/>
    </source>
</evidence>
<organism evidence="9 10">
    <name type="scientific">Roseiflexus castenholzii (strain DSM 13941 / HLO8)</name>
    <dbReference type="NCBI Taxonomy" id="383372"/>
    <lineage>
        <taxon>Bacteria</taxon>
        <taxon>Bacillati</taxon>
        <taxon>Chloroflexota</taxon>
        <taxon>Chloroflexia</taxon>
        <taxon>Chloroflexales</taxon>
        <taxon>Roseiflexineae</taxon>
        <taxon>Roseiflexaceae</taxon>
        <taxon>Roseiflexus</taxon>
    </lineage>
</organism>
<dbReference type="Proteomes" id="UP000000263">
    <property type="component" value="Chromosome"/>
</dbReference>
<accession>A7NI61</accession>
<dbReference type="RefSeq" id="WP_012119591.1">
    <property type="nucleotide sequence ID" value="NC_009767.1"/>
</dbReference>
<keyword evidence="3" id="KW-1003">Cell membrane</keyword>
<keyword evidence="6 7" id="KW-0472">Membrane</keyword>
<dbReference type="eggNOG" id="COG1173">
    <property type="taxonomic scope" value="Bacteria"/>
</dbReference>
<feature type="transmembrane region" description="Helical" evidence="7">
    <location>
        <begin position="301"/>
        <end position="321"/>
    </location>
</feature>
<feature type="domain" description="ABC transmembrane type-1" evidence="8">
    <location>
        <begin position="105"/>
        <end position="321"/>
    </location>
</feature>
<dbReference type="KEGG" id="rca:Rcas_1060"/>
<evidence type="ECO:0000313" key="10">
    <source>
        <dbReference type="Proteomes" id="UP000000263"/>
    </source>
</evidence>
<evidence type="ECO:0000256" key="7">
    <source>
        <dbReference type="RuleBase" id="RU363032"/>
    </source>
</evidence>
<dbReference type="PROSITE" id="PS50928">
    <property type="entry name" value="ABC_TM1"/>
    <property type="match status" value="1"/>
</dbReference>
<evidence type="ECO:0000256" key="4">
    <source>
        <dbReference type="ARBA" id="ARBA00022692"/>
    </source>
</evidence>
<dbReference type="InterPro" id="IPR025966">
    <property type="entry name" value="OppC_N"/>
</dbReference>
<dbReference type="Pfam" id="PF00528">
    <property type="entry name" value="BPD_transp_1"/>
    <property type="match status" value="1"/>
</dbReference>
<dbReference type="Pfam" id="PF12911">
    <property type="entry name" value="OppC_N"/>
    <property type="match status" value="1"/>
</dbReference>
<dbReference type="EMBL" id="CP000804">
    <property type="protein sequence ID" value="ABU57161.1"/>
    <property type="molecule type" value="Genomic_DNA"/>
</dbReference>
<dbReference type="AlphaFoldDB" id="A7NI61"/>
<evidence type="ECO:0000256" key="6">
    <source>
        <dbReference type="ARBA" id="ARBA00023136"/>
    </source>
</evidence>
<keyword evidence="2 7" id="KW-0813">Transport</keyword>
<evidence type="ECO:0000313" key="9">
    <source>
        <dbReference type="EMBL" id="ABU57161.1"/>
    </source>
</evidence>
<keyword evidence="10" id="KW-1185">Reference proteome</keyword>
<evidence type="ECO:0000256" key="1">
    <source>
        <dbReference type="ARBA" id="ARBA00004651"/>
    </source>
</evidence>
<keyword evidence="5 7" id="KW-1133">Transmembrane helix</keyword>
<protein>
    <submittedName>
        <fullName evidence="9">Binding-protein-dependent transport systems inner membrane component</fullName>
    </submittedName>
</protein>
<evidence type="ECO:0000256" key="5">
    <source>
        <dbReference type="ARBA" id="ARBA00022989"/>
    </source>
</evidence>
<evidence type="ECO:0000259" key="8">
    <source>
        <dbReference type="PROSITE" id="PS50928"/>
    </source>
</evidence>
<keyword evidence="4 7" id="KW-0812">Transmembrane</keyword>
<gene>
    <name evidence="9" type="ordered locus">Rcas_1060</name>
</gene>
<dbReference type="InterPro" id="IPR000515">
    <property type="entry name" value="MetI-like"/>
</dbReference>
<dbReference type="GO" id="GO:0055085">
    <property type="term" value="P:transmembrane transport"/>
    <property type="evidence" value="ECO:0007669"/>
    <property type="project" value="InterPro"/>
</dbReference>
<dbReference type="OrthoDB" id="9776213at2"/>
<feature type="transmembrane region" description="Helical" evidence="7">
    <location>
        <begin position="154"/>
        <end position="183"/>
    </location>
</feature>
<feature type="transmembrane region" description="Helical" evidence="7">
    <location>
        <begin position="37"/>
        <end position="59"/>
    </location>
</feature>
<name>A7NI61_ROSCS</name>
<dbReference type="GO" id="GO:0005886">
    <property type="term" value="C:plasma membrane"/>
    <property type="evidence" value="ECO:0007669"/>
    <property type="project" value="UniProtKB-SubCell"/>
</dbReference>
<sequence length="334" mass="36433">MATTTSTPAAPGAIERLRPRSEGQWAVVFRRFRRHRLAMASLAILILIFTASILAPWIAPFPRDDIGLNRTRLPPMSADPATGQIHILGTDHLGRDFFTRVIYAARVSLMVAISVTTLVAIIGTTLGLLAGFFGGWVDNTISRVMEFVATIPDLPILLILSAIMIQNADLIVLPSWIIGPVAWIMAVPNREATQVALLILVLASLGWVGVARLMRGMVLQVREMQYIESARALGGSNAWILLKHVFPNAFPPLIVAFTLGLNGALVSEVAISFLGFGVQDPTPTWGNMMGFATSYMFNHPWMPLIPGLPIFLCSLAFNFIGDGLRDALDPRLKL</sequence>
<dbReference type="InterPro" id="IPR050366">
    <property type="entry name" value="BP-dependent_transpt_permease"/>
</dbReference>